<dbReference type="RefSeq" id="XP_014677426.1">
    <property type="nucleotide sequence ID" value="XM_014821940.1"/>
</dbReference>
<keyword evidence="9" id="KW-0862">Zinc</keyword>
<keyword evidence="8" id="KW-0863">Zinc-finger</keyword>
<dbReference type="Gene3D" id="3.30.40.10">
    <property type="entry name" value="Zinc/RING finger domain, C3HC4 (zinc finger)"/>
    <property type="match status" value="1"/>
</dbReference>
<dbReference type="InterPro" id="IPR001487">
    <property type="entry name" value="Bromodomain"/>
</dbReference>
<dbReference type="SUPFAM" id="SSF57903">
    <property type="entry name" value="FYVE/PHD zinc finger"/>
    <property type="match status" value="1"/>
</dbReference>
<feature type="region of interest" description="Disordered" evidence="15">
    <location>
        <begin position="434"/>
        <end position="457"/>
    </location>
</feature>
<evidence type="ECO:0000256" key="13">
    <source>
        <dbReference type="PROSITE-ProRule" id="PRU00035"/>
    </source>
</evidence>
<feature type="coiled-coil region" evidence="14">
    <location>
        <begin position="1857"/>
        <end position="1884"/>
    </location>
</feature>
<dbReference type="PANTHER" id="PTHR46147:SF3">
    <property type="entry name" value="HISTONE-LYSINE N-METHYLTRANSFERASE ASH1"/>
    <property type="match status" value="1"/>
</dbReference>
<dbReference type="SMART" id="SM00297">
    <property type="entry name" value="BROMO"/>
    <property type="match status" value="1"/>
</dbReference>
<keyword evidence="3" id="KW-0158">Chromosome</keyword>
<feature type="region of interest" description="Disordered" evidence="15">
    <location>
        <begin position="1923"/>
        <end position="1943"/>
    </location>
</feature>
<comment type="subcellular location">
    <subcellularLocation>
        <location evidence="2">Chromosome</location>
    </subcellularLocation>
    <subcellularLocation>
        <location evidence="1">Nucleus</location>
    </subcellularLocation>
</comment>
<feature type="compositionally biased region" description="Basic and acidic residues" evidence="15">
    <location>
        <begin position="1792"/>
        <end position="1809"/>
    </location>
</feature>
<feature type="compositionally biased region" description="Basic residues" evidence="15">
    <location>
        <begin position="2215"/>
        <end position="2224"/>
    </location>
</feature>
<dbReference type="SMART" id="SM00508">
    <property type="entry name" value="PostSET"/>
    <property type="match status" value="1"/>
</dbReference>
<feature type="region of interest" description="Disordered" evidence="15">
    <location>
        <begin position="1319"/>
        <end position="1347"/>
    </location>
</feature>
<dbReference type="SUPFAM" id="SSF82199">
    <property type="entry name" value="SET domain"/>
    <property type="match status" value="1"/>
</dbReference>
<dbReference type="Proteomes" id="UP000695022">
    <property type="component" value="Unplaced"/>
</dbReference>
<evidence type="ECO:0000259" key="16">
    <source>
        <dbReference type="PROSITE" id="PS50014"/>
    </source>
</evidence>
<feature type="region of interest" description="Disordered" evidence="15">
    <location>
        <begin position="1230"/>
        <end position="1256"/>
    </location>
</feature>
<evidence type="ECO:0000256" key="3">
    <source>
        <dbReference type="ARBA" id="ARBA00022454"/>
    </source>
</evidence>
<keyword evidence="21" id="KW-1185">Reference proteome</keyword>
<dbReference type="Pfam" id="PF00439">
    <property type="entry name" value="Bromodomain"/>
    <property type="match status" value="1"/>
</dbReference>
<dbReference type="InterPro" id="IPR001214">
    <property type="entry name" value="SET_dom"/>
</dbReference>
<keyword evidence="6" id="KW-0949">S-adenosyl-L-methionine</keyword>
<evidence type="ECO:0000259" key="18">
    <source>
        <dbReference type="PROSITE" id="PS50868"/>
    </source>
</evidence>
<feature type="domain" description="BAH" evidence="19">
    <location>
        <begin position="2608"/>
        <end position="2725"/>
    </location>
</feature>
<evidence type="ECO:0000256" key="10">
    <source>
        <dbReference type="ARBA" id="ARBA00022853"/>
    </source>
</evidence>
<feature type="compositionally biased region" description="Basic and acidic residues" evidence="15">
    <location>
        <begin position="200"/>
        <end position="210"/>
    </location>
</feature>
<feature type="region of interest" description="Disordered" evidence="15">
    <location>
        <begin position="30"/>
        <end position="85"/>
    </location>
</feature>
<evidence type="ECO:0000256" key="7">
    <source>
        <dbReference type="ARBA" id="ARBA00022723"/>
    </source>
</evidence>
<evidence type="ECO:0000256" key="6">
    <source>
        <dbReference type="ARBA" id="ARBA00022691"/>
    </source>
</evidence>
<dbReference type="InterPro" id="IPR019786">
    <property type="entry name" value="Zinc_finger_PHD-type_CS"/>
</dbReference>
<dbReference type="CDD" id="cd15548">
    <property type="entry name" value="PHD_ASH1L"/>
    <property type="match status" value="1"/>
</dbReference>
<dbReference type="Gene3D" id="2.30.30.490">
    <property type="match status" value="1"/>
</dbReference>
<feature type="compositionally biased region" description="Polar residues" evidence="15">
    <location>
        <begin position="1319"/>
        <end position="1329"/>
    </location>
</feature>
<evidence type="ECO:0000256" key="14">
    <source>
        <dbReference type="SAM" id="Coils"/>
    </source>
</evidence>
<feature type="region of interest" description="Disordered" evidence="15">
    <location>
        <begin position="1704"/>
        <end position="1746"/>
    </location>
</feature>
<gene>
    <name evidence="22" type="primary">LOC106817282</name>
</gene>
<accession>A0ABM1EZ05</accession>
<keyword evidence="10" id="KW-0156">Chromatin regulator</keyword>
<dbReference type="InterPro" id="IPR011011">
    <property type="entry name" value="Znf_FYVE_PHD"/>
</dbReference>
<dbReference type="SMART" id="SM00384">
    <property type="entry name" value="AT_hook"/>
    <property type="match status" value="5"/>
</dbReference>
<feature type="region of interest" description="Disordered" evidence="15">
    <location>
        <begin position="1002"/>
        <end position="1214"/>
    </location>
</feature>
<name>A0ABM1EZ05_PRICU</name>
<feature type="domain" description="AWS" evidence="20">
    <location>
        <begin position="1996"/>
        <end position="2048"/>
    </location>
</feature>
<evidence type="ECO:0000256" key="12">
    <source>
        <dbReference type="ARBA" id="ARBA00023242"/>
    </source>
</evidence>
<evidence type="ECO:0000259" key="17">
    <source>
        <dbReference type="PROSITE" id="PS50280"/>
    </source>
</evidence>
<feature type="domain" description="Post-SET" evidence="18">
    <location>
        <begin position="2175"/>
        <end position="2191"/>
    </location>
</feature>
<dbReference type="PROSITE" id="PS50868">
    <property type="entry name" value="POST_SET"/>
    <property type="match status" value="1"/>
</dbReference>
<feature type="compositionally biased region" description="Basic and acidic residues" evidence="15">
    <location>
        <begin position="46"/>
        <end position="55"/>
    </location>
</feature>
<dbReference type="InterPro" id="IPR043151">
    <property type="entry name" value="BAH_sf"/>
</dbReference>
<sequence length="2855" mass="316606">MDQESLTATATIETTTEAYNVNPERCTAVMYETNVDQPEITISGHSEGHQGRENAMETSDTNEQDNESADDQMLDGNENQEIPKVDWKVTTVDTRFSSTSEDLSPDNSLDLPSVIVSVAPLSPKTIFRHTEKSGIHREGVVTANELEKTDSSCMTRIERSLEYERRRDIDEQCGTTTAIPQDTTMIEASHKNEGIRQCIEKHDKDGEKSDGSGMIKTMRDNKTKKDTGVNTVKNVRNVSGLADKRDFRKLRLADDTRAPLYSTDRSKLSSEKIQKTRSRHINEKRLEMQPSTENSVCNNRKSNVVSENFAYETAKTASSPMLKPTDIKLCVVNDEEAKEQVSHRKTSETTQLEGRVLENTVCVPSQKNRDDLHFDGGSVGERTVDVKISSLQQGKLVTVQAKDVAGEGLPNISKEEPICSTNTKIEKSNELQKARSKNAEGAECSSVNMSSKKGPEEKDIVQSKDTGDIYGHAALDQEQLNPTRCHAENPIQADSVKGIHENSSQEPVTVNENVGEQSVVQNIVMDTDKLYSNESLQKKSWDLNLTVTNTESINGSDCQQPTELSLCTELSDKSMSLPRASVIVSSSAVGKSNEGSSAQLKSEVSSVEVTEQIVSIIPSQSSLTCISPVAVTVTDMPATSDGKASIPNKAGEAPVRTRSNKDLFHETTGKELHSSQIAYENDQPSMTAAKTENVTTGGNVLSTHKSAGFNGGKPLTEPGVSKKLAGIIKPTTFPKSSANAENMVRAKSKTAAVASTGSSMTKPGLGSSGQPLITPTSKPVTTLPEATVSTFSPQLPSTVKPLHQLPVSQRLTPPVEPASSIGPGIVSLELHTEAAITKSMGLVEAQSCESELSEAPIAKQEPAVLASSEGENNKPRSLKRPLSRLPKKRKASEKLPTDSDVSTPKVMDSSPRKGIAGNSLNSIESGKTSKTDKQSVGISRVIETHAKVSKAKKKSSSCKKMGLSAAAKISIKQNDHSKEISTLGIVTSITSVSMKSELVQNGLEAVKSSKTEKLLEKPAGKRKDKEPAADLNKKTLSPEAPQDSVKKEHSQSESTNDVTSQPSAKRSHKSKTSQRRSSKQRSKLKEQVSKPKTPHVLSSVDMPTFEFTKDEQSQLLRSSDKDRARRPRDVLQHMPSSPVLKKSLFEKFAASLTEEQAEDSATSQEGDELPPPITEPAKTRGRRRPPAKPPKLHPMAPVERSTSAQASKPASTCGRLSDTIQRHLESHLSHAAAVESQQAVRVKRGRGRPKGSPNKKTILLALQGALSQKRTDLLKQQLANLPQSDSLSAVIASISNKLSQPVTPESSRAMQKLIRNVQRTGSISVNPSGTMPKRKRGRPRKEPLPEPHVVKARVSDKGDSELRSLVRSIESSIESQFSDKDDFDISRTSGAAPKSAKHNRSKAAVLHRRRLKHIFGKTLKLKKRRRRNQDVASVTDSQRADSVASICSESSEVQSSACKRSPVLGEYGSSATAAASFLERYRNANKAHLLAANAESAEAQARHKSLRLDDPSTMQAALLYRNKGKFEKDVLTKLRKRACKVKSKHKNIVDPVFLDELDDLTQLFDRATISDHSEPEQGSLGCSPPSVFRVCDYGSGKRVLAIFKRRVGRPRKAEMVTKHFNILTKESLISLKRVRKKKVQSENRYYAPTPRTTDPNEQRLPLKKRHKMLESSYSHAGSPRHHSANAESGRHLAGRLFQSFHGTFSDGGESSNLSVTPGDRPDTMARRRKSGLGAGSSQHCSSAMQSQQNKIMHDLWQQVRDRYDEYTSVDEVIDIVCGGPADLPLLEDAVGDPDKGATVDLNASKRENSPEPVLGAAQPRKRGPGRPRKSDPDAPSNRFHQYRLSAKQEQQRIMDAIMKQHERRERLRQKRTESERRKADAAAVVAAAAAASSSTLHDGKDLVRETIDDVISATVRGIALPRLSSPTRKRKHATTEGSSGRKRWRVPRKRLPGEIGETCSAGNTSGYVRELIDFSAHKYKKIKSNVYVDVKPLSWNEPQECTCRRPENPEVEKACGEQCLNRIMYTECSPDLCPCFDACANQRIQRHQWEVGLEKFYTEDRGHGIRTSLTIKEGDFILEYVGEVVSEQEFRRRMTEVYHNAPHHYCLNLDSGTYIDGYRYGAEGRFVNHSCDPNCEMQKWSVNGMYRMCLFALRNIEPGEELSYNYNFHDFNSDAKQECKCGSANCSGFLGGRIWPKLNGLLPRNLQPVSVIKNTKQRPGRKGSGRPSKSSQQQLSRRPMSFRERAYVLDHRCFLLRNVEKVKESCRLQALQPEGGERGSDGARDRKPNKADVFMAQFTALKTARSVKTRRLALAEGNTELTKTARLAQVFKDIFIVVSTEKSADNTVMAMPLFTLPSRKRNADFYEKIKDPICLNQIENKIMTGHYKTIAMFDQDMYKLFRNAQKYHGEDSAISRAVSRLQSVYQSAKLDSSTYFEDILGEEFHGAKTSRGRKNTKEGAYLENSDDGDIIRCLCNIYKDEGLMVQCEKCLKWQHADCMGVTGAEDNYMCELCSPRPCSKEVPMTPQPMYAMPGCIYYMTLMRDELQIRQGDCVYLLRERPPKAGTTPATPAAAVAPGGGDGIHHSPIFNPKALADCSPGSITATGSATHTYPTFRDIHEFDKSQVDIFRVEKLWKNDKGDKFVFGHHYYRPHETYHEPSRRFFPNEVFRVPLYEIIPLDSIVGVCCVMDLATYCRGCPVGMAANDCYICEYRLDKTARLFNKISRIRYPICTKSYAFNFFEKKLQPKRTYSPHEVPDDISVDVHARAQSLALAAKRSISNRPNSDDEDIPLAIVKQQSQEEKKAKKREHLNSHLTKLLLKLSNAKNPLDVTYLLETKRTLEPGFSQRPRVGNRD</sequence>
<keyword evidence="11 13" id="KW-0103">Bromodomain</keyword>
<dbReference type="Pfam" id="PF17907">
    <property type="entry name" value="AWS"/>
    <property type="match status" value="1"/>
</dbReference>
<dbReference type="InterPro" id="IPR003616">
    <property type="entry name" value="Post-SET_dom"/>
</dbReference>
<dbReference type="InterPro" id="IPR017956">
    <property type="entry name" value="AT_hook_DNA-bd_motif"/>
</dbReference>
<feature type="domain" description="SET" evidence="17">
    <location>
        <begin position="2051"/>
        <end position="2167"/>
    </location>
</feature>
<dbReference type="Gene3D" id="2.170.270.10">
    <property type="entry name" value="SET domain"/>
    <property type="match status" value="1"/>
</dbReference>
<dbReference type="PROSITE" id="PS50280">
    <property type="entry name" value="SET"/>
    <property type="match status" value="1"/>
</dbReference>
<dbReference type="PROSITE" id="PS51215">
    <property type="entry name" value="AWS"/>
    <property type="match status" value="1"/>
</dbReference>
<dbReference type="InterPro" id="IPR006560">
    <property type="entry name" value="AWS_dom"/>
</dbReference>
<keyword evidence="5" id="KW-0808">Transferase</keyword>
<dbReference type="SMART" id="SM00249">
    <property type="entry name" value="PHD"/>
    <property type="match status" value="1"/>
</dbReference>
<evidence type="ECO:0000256" key="5">
    <source>
        <dbReference type="ARBA" id="ARBA00022679"/>
    </source>
</evidence>
<dbReference type="Pfam" id="PF20826">
    <property type="entry name" value="PHD_5"/>
    <property type="match status" value="1"/>
</dbReference>
<protein>
    <submittedName>
        <fullName evidence="22">Uncharacterized protein LOC106817282 isoform X1</fullName>
    </submittedName>
</protein>
<feature type="domain" description="Bromo" evidence="16">
    <location>
        <begin position="2345"/>
        <end position="2415"/>
    </location>
</feature>
<dbReference type="InterPro" id="IPR013083">
    <property type="entry name" value="Znf_RING/FYVE/PHD"/>
</dbReference>
<evidence type="ECO:0000256" key="15">
    <source>
        <dbReference type="SAM" id="MobiDB-lite"/>
    </source>
</evidence>
<evidence type="ECO:0000313" key="22">
    <source>
        <dbReference type="RefSeq" id="XP_014677426.1"/>
    </source>
</evidence>
<dbReference type="Gene3D" id="1.20.920.10">
    <property type="entry name" value="Bromodomain-like"/>
    <property type="match status" value="1"/>
</dbReference>
<evidence type="ECO:0000256" key="2">
    <source>
        <dbReference type="ARBA" id="ARBA00004286"/>
    </source>
</evidence>
<feature type="compositionally biased region" description="Polar residues" evidence="15">
    <location>
        <begin position="1200"/>
        <end position="1210"/>
    </location>
</feature>
<evidence type="ECO:0000259" key="19">
    <source>
        <dbReference type="PROSITE" id="PS51038"/>
    </source>
</evidence>
<evidence type="ECO:0000256" key="8">
    <source>
        <dbReference type="ARBA" id="ARBA00022771"/>
    </source>
</evidence>
<evidence type="ECO:0000256" key="9">
    <source>
        <dbReference type="ARBA" id="ARBA00022833"/>
    </source>
</evidence>
<dbReference type="PANTHER" id="PTHR46147">
    <property type="entry name" value="HISTONE-LYSINE N-METHYLTRANSFERASE ASH1"/>
    <property type="match status" value="1"/>
</dbReference>
<feature type="region of interest" description="Disordered" evidence="15">
    <location>
        <begin position="200"/>
        <end position="225"/>
    </location>
</feature>
<dbReference type="CDD" id="cd19174">
    <property type="entry name" value="SET_ASH1L"/>
    <property type="match status" value="1"/>
</dbReference>
<dbReference type="SMART" id="SM00570">
    <property type="entry name" value="AWS"/>
    <property type="match status" value="1"/>
</dbReference>
<dbReference type="PROSITE" id="PS01359">
    <property type="entry name" value="ZF_PHD_1"/>
    <property type="match status" value="1"/>
</dbReference>
<evidence type="ECO:0000256" key="1">
    <source>
        <dbReference type="ARBA" id="ARBA00004123"/>
    </source>
</evidence>
<dbReference type="GeneID" id="106817282"/>
<feature type="compositionally biased region" description="Basic and acidic residues" evidence="15">
    <location>
        <begin position="1007"/>
        <end position="1033"/>
    </location>
</feature>
<evidence type="ECO:0000256" key="4">
    <source>
        <dbReference type="ARBA" id="ARBA00022603"/>
    </source>
</evidence>
<dbReference type="Pfam" id="PF00856">
    <property type="entry name" value="SET"/>
    <property type="match status" value="1"/>
</dbReference>
<feature type="compositionally biased region" description="Polar residues" evidence="15">
    <location>
        <begin position="1735"/>
        <end position="1746"/>
    </location>
</feature>
<feature type="region of interest" description="Disordered" evidence="15">
    <location>
        <begin position="640"/>
        <end position="661"/>
    </location>
</feature>
<feature type="compositionally biased region" description="Basic residues" evidence="15">
    <location>
        <begin position="876"/>
        <end position="891"/>
    </location>
</feature>
<feature type="compositionally biased region" description="Basic residues" evidence="15">
    <location>
        <begin position="1065"/>
        <end position="1082"/>
    </location>
</feature>
<organism evidence="21 22">
    <name type="scientific">Priapulus caudatus</name>
    <name type="common">Priapulid worm</name>
    <dbReference type="NCBI Taxonomy" id="37621"/>
    <lineage>
        <taxon>Eukaryota</taxon>
        <taxon>Metazoa</taxon>
        <taxon>Ecdysozoa</taxon>
        <taxon>Scalidophora</taxon>
        <taxon>Priapulida</taxon>
        <taxon>Priapulimorpha</taxon>
        <taxon>Priapulimorphida</taxon>
        <taxon>Priapulidae</taxon>
        <taxon>Priapulus</taxon>
    </lineage>
</organism>
<dbReference type="InterPro" id="IPR043319">
    <property type="entry name" value="PHD_ASH1L"/>
</dbReference>
<proteinExistence type="predicted"/>
<feature type="compositionally biased region" description="Low complexity" evidence="15">
    <location>
        <begin position="2225"/>
        <end position="2234"/>
    </location>
</feature>
<dbReference type="CDD" id="cd04717">
    <property type="entry name" value="BAH_polybromo"/>
    <property type="match status" value="1"/>
</dbReference>
<keyword evidence="12" id="KW-0539">Nucleus</keyword>
<keyword evidence="14" id="KW-0175">Coiled coil</keyword>
<dbReference type="Pfam" id="PF01426">
    <property type="entry name" value="BAH"/>
    <property type="match status" value="1"/>
</dbReference>
<dbReference type="PROSITE" id="PS51038">
    <property type="entry name" value="BAH"/>
    <property type="match status" value="1"/>
</dbReference>
<feature type="compositionally biased region" description="Polar residues" evidence="15">
    <location>
        <begin position="1052"/>
        <end position="1064"/>
    </location>
</feature>
<feature type="region of interest" description="Disordered" evidence="15">
    <location>
        <begin position="2209"/>
        <end position="2239"/>
    </location>
</feature>
<reference evidence="22" key="1">
    <citation type="submission" date="2025-08" db="UniProtKB">
        <authorList>
            <consortium name="RefSeq"/>
        </authorList>
    </citation>
    <scope>IDENTIFICATION</scope>
</reference>
<keyword evidence="7" id="KW-0479">Metal-binding</keyword>
<dbReference type="SMART" id="SM00439">
    <property type="entry name" value="BAH"/>
    <property type="match status" value="1"/>
</dbReference>
<evidence type="ECO:0000259" key="20">
    <source>
        <dbReference type="PROSITE" id="PS51215"/>
    </source>
</evidence>
<feature type="region of interest" description="Disordered" evidence="15">
    <location>
        <begin position="1787"/>
        <end position="1839"/>
    </location>
</feature>
<evidence type="ECO:0000256" key="11">
    <source>
        <dbReference type="ARBA" id="ARBA00023117"/>
    </source>
</evidence>
<dbReference type="InterPro" id="IPR001965">
    <property type="entry name" value="Znf_PHD"/>
</dbReference>
<feature type="compositionally biased region" description="Basic and acidic residues" evidence="15">
    <location>
        <begin position="1107"/>
        <end position="1131"/>
    </location>
</feature>
<dbReference type="PROSITE" id="PS50014">
    <property type="entry name" value="BROMODOMAIN_2"/>
    <property type="match status" value="1"/>
</dbReference>
<dbReference type="InterPro" id="IPR036427">
    <property type="entry name" value="Bromodomain-like_sf"/>
</dbReference>
<dbReference type="SMART" id="SM00317">
    <property type="entry name" value="SET"/>
    <property type="match status" value="1"/>
</dbReference>
<feature type="compositionally biased region" description="Acidic residues" evidence="15">
    <location>
        <begin position="60"/>
        <end position="73"/>
    </location>
</feature>
<dbReference type="InterPro" id="IPR046341">
    <property type="entry name" value="SET_dom_sf"/>
</dbReference>
<feature type="region of interest" description="Disordered" evidence="15">
    <location>
        <begin position="1639"/>
        <end position="1661"/>
    </location>
</feature>
<dbReference type="SUPFAM" id="SSF47370">
    <property type="entry name" value="Bromodomain"/>
    <property type="match status" value="1"/>
</dbReference>
<dbReference type="InterPro" id="IPR001025">
    <property type="entry name" value="BAH_dom"/>
</dbReference>
<evidence type="ECO:0000313" key="21">
    <source>
        <dbReference type="Proteomes" id="UP000695022"/>
    </source>
</evidence>
<feature type="region of interest" description="Disordered" evidence="15">
    <location>
        <begin position="853"/>
        <end position="937"/>
    </location>
</feature>
<feature type="region of interest" description="Disordered" evidence="15">
    <location>
        <begin position="1381"/>
        <end position="1401"/>
    </location>
</feature>
<keyword evidence="4" id="KW-0489">Methyltransferase</keyword>